<dbReference type="Gene3D" id="3.30.300.30">
    <property type="match status" value="1"/>
</dbReference>
<feature type="domain" description="AMP-dependent synthetase/ligase" evidence="5">
    <location>
        <begin position="393"/>
        <end position="583"/>
    </location>
</feature>
<dbReference type="InterPro" id="IPR045851">
    <property type="entry name" value="AMP-bd_C_sf"/>
</dbReference>
<dbReference type="InterPro" id="IPR042099">
    <property type="entry name" value="ANL_N_sf"/>
</dbReference>
<comment type="caution">
    <text evidence="7">The sequence shown here is derived from an EMBL/GenBank/DDBJ whole genome shotgun (WGS) entry which is preliminary data.</text>
</comment>
<keyword evidence="8" id="KW-1185">Reference proteome</keyword>
<comment type="similarity">
    <text evidence="2">Belongs to the ATP-dependent AMP-binding enzyme family.</text>
</comment>
<reference evidence="7" key="1">
    <citation type="submission" date="2020-08" db="EMBL/GenBank/DDBJ databases">
        <title>Plant Genome Project.</title>
        <authorList>
            <person name="Zhang R.-G."/>
        </authorList>
    </citation>
    <scope>NUCLEOTIDE SEQUENCE</scope>
    <source>
        <strain evidence="7">WSP0</strain>
        <tissue evidence="7">Leaf</tissue>
    </source>
</reference>
<dbReference type="EMBL" id="JACTNZ010000008">
    <property type="protein sequence ID" value="KAG5537727.1"/>
    <property type="molecule type" value="Genomic_DNA"/>
</dbReference>
<dbReference type="AlphaFoldDB" id="A0AAV6JBJ2"/>
<evidence type="ECO:0000259" key="5">
    <source>
        <dbReference type="Pfam" id="PF00501"/>
    </source>
</evidence>
<protein>
    <recommendedName>
        <fullName evidence="9">4-coumarate--CoA ligase</fullName>
    </recommendedName>
</protein>
<dbReference type="InterPro" id="IPR025110">
    <property type="entry name" value="AMP-bd_C"/>
</dbReference>
<feature type="domain" description="AMP-binding enzyme C-terminal" evidence="6">
    <location>
        <begin position="635"/>
        <end position="720"/>
    </location>
</feature>
<feature type="region of interest" description="Disordered" evidence="4">
    <location>
        <begin position="17"/>
        <end position="52"/>
    </location>
</feature>
<name>A0AAV6JBJ2_9ERIC</name>
<feature type="compositionally biased region" description="Basic residues" evidence="4">
    <location>
        <begin position="29"/>
        <end position="42"/>
    </location>
</feature>
<evidence type="ECO:0008006" key="9">
    <source>
        <dbReference type="Google" id="ProtNLM"/>
    </source>
</evidence>
<feature type="region of interest" description="Disordered" evidence="4">
    <location>
        <begin position="286"/>
        <end position="305"/>
    </location>
</feature>
<keyword evidence="3" id="KW-0587">Phenylpropanoid metabolism</keyword>
<evidence type="ECO:0000259" key="6">
    <source>
        <dbReference type="Pfam" id="PF13193"/>
    </source>
</evidence>
<evidence type="ECO:0000256" key="1">
    <source>
        <dbReference type="ARBA" id="ARBA00004930"/>
    </source>
</evidence>
<dbReference type="GO" id="GO:0031956">
    <property type="term" value="F:medium-chain fatty acid-CoA ligase activity"/>
    <property type="evidence" value="ECO:0007669"/>
    <property type="project" value="TreeGrafter"/>
</dbReference>
<feature type="domain" description="AMP-dependent synthetase/ligase" evidence="5">
    <location>
        <begin position="150"/>
        <end position="373"/>
    </location>
</feature>
<dbReference type="PANTHER" id="PTHR43201:SF8">
    <property type="entry name" value="ACYL-COA SYNTHETASE FAMILY MEMBER 3"/>
    <property type="match status" value="1"/>
</dbReference>
<evidence type="ECO:0000256" key="2">
    <source>
        <dbReference type="ARBA" id="ARBA00006432"/>
    </source>
</evidence>
<evidence type="ECO:0000313" key="8">
    <source>
        <dbReference type="Proteomes" id="UP000823749"/>
    </source>
</evidence>
<dbReference type="Pfam" id="PF00501">
    <property type="entry name" value="AMP-binding"/>
    <property type="match status" value="2"/>
</dbReference>
<gene>
    <name evidence="7" type="ORF">RHGRI_024996</name>
</gene>
<evidence type="ECO:0000256" key="4">
    <source>
        <dbReference type="SAM" id="MobiDB-lite"/>
    </source>
</evidence>
<dbReference type="Proteomes" id="UP000823749">
    <property type="component" value="Chromosome 8"/>
</dbReference>
<proteinExistence type="inferred from homology"/>
<dbReference type="InterPro" id="IPR000873">
    <property type="entry name" value="AMP-dep_synth/lig_dom"/>
</dbReference>
<evidence type="ECO:0000256" key="3">
    <source>
        <dbReference type="ARBA" id="ARBA00023051"/>
    </source>
</evidence>
<organism evidence="7 8">
    <name type="scientific">Rhododendron griersonianum</name>
    <dbReference type="NCBI Taxonomy" id="479676"/>
    <lineage>
        <taxon>Eukaryota</taxon>
        <taxon>Viridiplantae</taxon>
        <taxon>Streptophyta</taxon>
        <taxon>Embryophyta</taxon>
        <taxon>Tracheophyta</taxon>
        <taxon>Spermatophyta</taxon>
        <taxon>Magnoliopsida</taxon>
        <taxon>eudicotyledons</taxon>
        <taxon>Gunneridae</taxon>
        <taxon>Pentapetalae</taxon>
        <taxon>asterids</taxon>
        <taxon>Ericales</taxon>
        <taxon>Ericaceae</taxon>
        <taxon>Ericoideae</taxon>
        <taxon>Rhodoreae</taxon>
        <taxon>Rhododendron</taxon>
    </lineage>
</organism>
<sequence length="734" mass="80861">MLVCRLLITQMQTNKALANDNLSPPPLHNSHHHHHHHHHHHSPITPSLPPPLSYHSITTTTTTITTLPPLPPQCHNCTTITPPTPLIATIIPLHRLHHHYTSTTQCHHYTTITPPPPLSPPLQHHHNHHFTFTITLDHRTFMEVVNAVARQGSASCERVAIRADQKSYTYAQLISSALKISRLLCSANVKTVDGTKDKDRLGGARIGIVAKPSVEFVAGMLGTWFSGGVAVPLALSYPEAELLHVMNDSDVSMILSTEDHSELMKNVAAKSAAQFSLIPPVPCITEHDNSESAESDAGNSLEGVDSSYNKQGEDPALIIYTSGTTGKPKGVVHTHQGILAQAQILADAWEYTSDDQFLHCLPLHHIHKFSGLYFGKTFMLQIQIFLILNLFTIHVHGLFNGLLAPLYAGSAVDFIPKFSVRGIWQRWRESYPKDGEKAEDAITVFTGVPTMYTRLIQGYEAMDPELQQASASAASKLRLMMCGSSALPYPVMQQWETITGHRLLERYGMTEVCTRLLAVYMKLLLEFVMAISNPLNGIRKGGTVGKPLPGVQAKILPEDASGDDTTGVGELCIKSPSLFKEYWKLPEVTKESFIDGGFFKTGDAVKVDDDGYYVILGRTSADIMKVGGYKLSALEIESVLLEHPAVSECCVLGLPDKTYGEAVSAIIVPEAELKKNRAEELKPAIGLEELCTWAKERLAPYKLPTRLFLWETLPRNAMGKVNKKELKKNLAAEG</sequence>
<dbReference type="PANTHER" id="PTHR43201">
    <property type="entry name" value="ACYL-COA SYNTHETASE"/>
    <property type="match status" value="1"/>
</dbReference>
<evidence type="ECO:0000313" key="7">
    <source>
        <dbReference type="EMBL" id="KAG5537727.1"/>
    </source>
</evidence>
<accession>A0AAV6JBJ2</accession>
<comment type="pathway">
    <text evidence="1">Phytoalexin biosynthesis; 3,4',5-trihydroxystilbene biosynthesis; 3,4',5-trihydroxystilbene from trans-4-coumarate: step 1/2.</text>
</comment>
<dbReference type="GO" id="GO:0006631">
    <property type="term" value="P:fatty acid metabolic process"/>
    <property type="evidence" value="ECO:0007669"/>
    <property type="project" value="TreeGrafter"/>
</dbReference>
<dbReference type="SUPFAM" id="SSF56801">
    <property type="entry name" value="Acetyl-CoA synthetase-like"/>
    <property type="match status" value="2"/>
</dbReference>
<dbReference type="GO" id="GO:0009698">
    <property type="term" value="P:phenylpropanoid metabolic process"/>
    <property type="evidence" value="ECO:0007669"/>
    <property type="project" value="UniProtKB-KW"/>
</dbReference>
<dbReference type="PROSITE" id="PS00455">
    <property type="entry name" value="AMP_BINDING"/>
    <property type="match status" value="1"/>
</dbReference>
<dbReference type="Pfam" id="PF13193">
    <property type="entry name" value="AMP-binding_C"/>
    <property type="match status" value="1"/>
</dbReference>
<dbReference type="CDD" id="cd05941">
    <property type="entry name" value="MCS"/>
    <property type="match status" value="1"/>
</dbReference>
<dbReference type="Gene3D" id="3.40.50.12780">
    <property type="entry name" value="N-terminal domain of ligase-like"/>
    <property type="match status" value="2"/>
</dbReference>
<dbReference type="InterPro" id="IPR020845">
    <property type="entry name" value="AMP-binding_CS"/>
</dbReference>